<dbReference type="InterPro" id="IPR013762">
    <property type="entry name" value="Integrase-like_cat_sf"/>
</dbReference>
<proteinExistence type="predicted"/>
<dbReference type="GO" id="GO:0015074">
    <property type="term" value="P:DNA integration"/>
    <property type="evidence" value="ECO:0007669"/>
    <property type="project" value="InterPro"/>
</dbReference>
<dbReference type="EMBL" id="SLZR01000004">
    <property type="protein sequence ID" value="TCS41898.1"/>
    <property type="molecule type" value="Genomic_DNA"/>
</dbReference>
<evidence type="ECO:0000313" key="3">
    <source>
        <dbReference type="Proteomes" id="UP000295793"/>
    </source>
</evidence>
<keyword evidence="3" id="KW-1185">Reference proteome</keyword>
<dbReference type="InterPro" id="IPR011010">
    <property type="entry name" value="DNA_brk_join_enz"/>
</dbReference>
<accession>A0A4R3IBM1</accession>
<reference evidence="2 3" key="1">
    <citation type="submission" date="2019-03" db="EMBL/GenBank/DDBJ databases">
        <title>Genomic Encyclopedia of Archaeal and Bacterial Type Strains, Phase II (KMG-II): from individual species to whole genera.</title>
        <authorList>
            <person name="Goeker M."/>
        </authorList>
    </citation>
    <scope>NUCLEOTIDE SEQUENCE [LARGE SCALE GENOMIC DNA]</scope>
    <source>
        <strain evidence="2 3">DSM 15388</strain>
    </source>
</reference>
<dbReference type="GO" id="GO:0003677">
    <property type="term" value="F:DNA binding"/>
    <property type="evidence" value="ECO:0007669"/>
    <property type="project" value="InterPro"/>
</dbReference>
<dbReference type="Proteomes" id="UP000295793">
    <property type="component" value="Unassembled WGS sequence"/>
</dbReference>
<evidence type="ECO:0000256" key="1">
    <source>
        <dbReference type="ARBA" id="ARBA00023172"/>
    </source>
</evidence>
<dbReference type="Gene3D" id="1.10.443.10">
    <property type="entry name" value="Intergrase catalytic core"/>
    <property type="match status" value="1"/>
</dbReference>
<keyword evidence="1" id="KW-0233">DNA recombination</keyword>
<organism evidence="2 3">
    <name type="scientific">Reinekea marinisedimentorum</name>
    <dbReference type="NCBI Taxonomy" id="230495"/>
    <lineage>
        <taxon>Bacteria</taxon>
        <taxon>Pseudomonadati</taxon>
        <taxon>Pseudomonadota</taxon>
        <taxon>Gammaproteobacteria</taxon>
        <taxon>Oceanospirillales</taxon>
        <taxon>Saccharospirillaceae</taxon>
        <taxon>Reinekea</taxon>
    </lineage>
</organism>
<dbReference type="GO" id="GO:0006310">
    <property type="term" value="P:DNA recombination"/>
    <property type="evidence" value="ECO:0007669"/>
    <property type="project" value="UniProtKB-KW"/>
</dbReference>
<protein>
    <submittedName>
        <fullName evidence="2">Uncharacterized protein</fullName>
    </submittedName>
</protein>
<comment type="caution">
    <text evidence="2">The sequence shown here is derived from an EMBL/GenBank/DDBJ whole genome shotgun (WGS) entry which is preliminary data.</text>
</comment>
<dbReference type="AlphaFoldDB" id="A0A4R3IBM1"/>
<dbReference type="SUPFAM" id="SSF56349">
    <property type="entry name" value="DNA breaking-rejoining enzymes"/>
    <property type="match status" value="1"/>
</dbReference>
<name>A0A4R3IBM1_9GAMM</name>
<evidence type="ECO:0000313" key="2">
    <source>
        <dbReference type="EMBL" id="TCS41898.1"/>
    </source>
</evidence>
<sequence>MRQTRHTAATQWIMAGLNIKFVAMQLDDTVGTVLKHYAKWIDEQGSKAEMDKLKARRTGSKIPETRIVNNVVEVKNYPCM</sequence>
<gene>
    <name evidence="2" type="ORF">BCF53_1041</name>
</gene>